<name>A0A4Q2KLU1_9SPHN</name>
<dbReference type="EMBL" id="SDPV01000001">
    <property type="protein sequence ID" value="RXZ65419.1"/>
    <property type="molecule type" value="Genomic_DNA"/>
</dbReference>
<evidence type="ECO:0000259" key="2">
    <source>
        <dbReference type="Pfam" id="PF01814"/>
    </source>
</evidence>
<keyword evidence="4" id="KW-1185">Reference proteome</keyword>
<feature type="domain" description="Hemerythrin-like" evidence="2">
    <location>
        <begin position="38"/>
        <end position="149"/>
    </location>
</feature>
<gene>
    <name evidence="3" type="ORF">ETX26_01270</name>
</gene>
<proteinExistence type="predicted"/>
<comment type="caution">
    <text evidence="3">The sequence shown here is derived from an EMBL/GenBank/DDBJ whole genome shotgun (WGS) entry which is preliminary data.</text>
</comment>
<dbReference type="PANTHER" id="PTHR35585:SF1">
    <property type="entry name" value="HHE DOMAIN PROTEIN (AFU_ORTHOLOGUE AFUA_4G00730)"/>
    <property type="match status" value="1"/>
</dbReference>
<organism evidence="3 4">
    <name type="scientific">Pelagerythrobacter rhizovicinus</name>
    <dbReference type="NCBI Taxonomy" id="2268576"/>
    <lineage>
        <taxon>Bacteria</taxon>
        <taxon>Pseudomonadati</taxon>
        <taxon>Pseudomonadota</taxon>
        <taxon>Alphaproteobacteria</taxon>
        <taxon>Sphingomonadales</taxon>
        <taxon>Erythrobacteraceae</taxon>
        <taxon>Pelagerythrobacter</taxon>
    </lineage>
</organism>
<protein>
    <submittedName>
        <fullName evidence="3">Hemerythrin domain-containing protein</fullName>
    </submittedName>
</protein>
<evidence type="ECO:0000256" key="1">
    <source>
        <dbReference type="SAM" id="MobiDB-lite"/>
    </source>
</evidence>
<evidence type="ECO:0000313" key="3">
    <source>
        <dbReference type="EMBL" id="RXZ65419.1"/>
    </source>
</evidence>
<feature type="region of interest" description="Disordered" evidence="1">
    <location>
        <begin position="1"/>
        <end position="20"/>
    </location>
</feature>
<dbReference type="Gene3D" id="1.20.120.520">
    <property type="entry name" value="nmb1532 protein domain like"/>
    <property type="match status" value="1"/>
</dbReference>
<dbReference type="OrthoDB" id="7061066at2"/>
<dbReference type="AlphaFoldDB" id="A0A4Q2KLU1"/>
<accession>A0A4Q2KLU1</accession>
<dbReference type="InterPro" id="IPR012312">
    <property type="entry name" value="Hemerythrin-like"/>
</dbReference>
<dbReference type="RefSeq" id="WP_129522907.1">
    <property type="nucleotide sequence ID" value="NZ_SDPV01000001.1"/>
</dbReference>
<dbReference type="Pfam" id="PF01814">
    <property type="entry name" value="Hemerythrin"/>
    <property type="match status" value="1"/>
</dbReference>
<sequence length="190" mass="21448">MSLLDRIAATVTPTASDQDRAEARRRVEELAANEPWVRTIVDQHKQIERRFGEARAAADAHTAAQAVEELATLLTGHANAEEAALYPEVVEYSGKTHGAMAYEEHAMTKVQLAKLRNLNPRSEEWREKLEHVESAVQQHIYQEEDSWLPDLVENLPAERKDLLTRRYQEEFGRYCGNGSMGAQQGLPEGL</sequence>
<dbReference type="PANTHER" id="PTHR35585">
    <property type="entry name" value="HHE DOMAIN PROTEIN (AFU_ORTHOLOGUE AFUA_4G00730)"/>
    <property type="match status" value="1"/>
</dbReference>
<dbReference type="Proteomes" id="UP000293623">
    <property type="component" value="Unassembled WGS sequence"/>
</dbReference>
<evidence type="ECO:0000313" key="4">
    <source>
        <dbReference type="Proteomes" id="UP000293623"/>
    </source>
</evidence>
<reference evidence="3 4" key="1">
    <citation type="submission" date="2019-01" db="EMBL/GenBank/DDBJ databases">
        <title>Altererythrobacter rhizovicinus sp. nov., isolated from the rhizosphere soil of Haloxylon ammodendron.</title>
        <authorList>
            <person name="Li H.-P."/>
            <person name="Gou J.-Y."/>
            <person name="Yao D."/>
            <person name="Han Q.-Q."/>
            <person name="Shao K.-Z."/>
            <person name="Zhao Q."/>
            <person name="Zhang J.-L."/>
        </authorList>
    </citation>
    <scope>NUCLEOTIDE SEQUENCE [LARGE SCALE GENOMIC DNA]</scope>
    <source>
        <strain evidence="3 4">AY-3R</strain>
    </source>
</reference>